<dbReference type="Proteomes" id="UP000095192">
    <property type="component" value="Unassembled WGS sequence"/>
</dbReference>
<comment type="caution">
    <text evidence="2">The sequence shown here is derived from an EMBL/GenBank/DDBJ whole genome shotgun (WGS) entry which is preliminary data.</text>
</comment>
<feature type="region of interest" description="Disordered" evidence="1">
    <location>
        <begin position="67"/>
        <end position="101"/>
    </location>
</feature>
<gene>
    <name evidence="2" type="ORF">cyc_04007</name>
</gene>
<evidence type="ECO:0000256" key="1">
    <source>
        <dbReference type="SAM" id="MobiDB-lite"/>
    </source>
</evidence>
<organism evidence="2 3">
    <name type="scientific">Cyclospora cayetanensis</name>
    <dbReference type="NCBI Taxonomy" id="88456"/>
    <lineage>
        <taxon>Eukaryota</taxon>
        <taxon>Sar</taxon>
        <taxon>Alveolata</taxon>
        <taxon>Apicomplexa</taxon>
        <taxon>Conoidasida</taxon>
        <taxon>Coccidia</taxon>
        <taxon>Eucoccidiorida</taxon>
        <taxon>Eimeriorina</taxon>
        <taxon>Eimeriidae</taxon>
        <taxon>Cyclospora</taxon>
    </lineage>
</organism>
<dbReference type="EMBL" id="JROU02002249">
    <property type="protein sequence ID" value="OEH73760.1"/>
    <property type="molecule type" value="Genomic_DNA"/>
</dbReference>
<proteinExistence type="predicted"/>
<evidence type="ECO:0000313" key="2">
    <source>
        <dbReference type="EMBL" id="OEH73760.1"/>
    </source>
</evidence>
<accession>A0A1D3CRD4</accession>
<reference evidence="2 3" key="1">
    <citation type="journal article" date="2016" name="BMC Genomics">
        <title>Comparative genomics reveals Cyclospora cayetanensis possesses coccidia-like metabolism and invasion components but unique surface antigens.</title>
        <authorList>
            <person name="Liu S."/>
            <person name="Wang L."/>
            <person name="Zheng H."/>
            <person name="Xu Z."/>
            <person name="Roellig D.M."/>
            <person name="Li N."/>
            <person name="Frace M.A."/>
            <person name="Tang K."/>
            <person name="Arrowood M.J."/>
            <person name="Moss D.M."/>
            <person name="Zhang L."/>
            <person name="Feng Y."/>
            <person name="Xiao L."/>
        </authorList>
    </citation>
    <scope>NUCLEOTIDE SEQUENCE [LARGE SCALE GENOMIC DNA]</scope>
    <source>
        <strain evidence="2 3">CHN_HEN01</strain>
    </source>
</reference>
<protein>
    <submittedName>
        <fullName evidence="2">Uncharacterized protein</fullName>
    </submittedName>
</protein>
<dbReference type="AlphaFoldDB" id="A0A1D3CRD4"/>
<evidence type="ECO:0000313" key="3">
    <source>
        <dbReference type="Proteomes" id="UP000095192"/>
    </source>
</evidence>
<dbReference type="InParanoid" id="A0A1D3CRD4"/>
<dbReference type="VEuPathDB" id="ToxoDB:cyc_04007"/>
<name>A0A1D3CRD4_9EIME</name>
<keyword evidence="3" id="KW-1185">Reference proteome</keyword>
<sequence>MRAHRRLVHHQLWQLPQYHHGQQPSVLPDRRHPGLQQEQLLPEQQPIFQQLLQRRNRRQQRLQLGHSLQQQPHFGKERRSSLHEQQLQQARPQHEHQQAHQRALKDQMVAFSGIERMLRAVSSLSSRTPRVATDKIIGFCRRRAAKVTPYEILIHVLYYSVRGLRSKVRFTKASAEHAAHAALVHHAEEEPVQPLQEFFGNLESYKAGVSKASGWLVSTERSSLAAVIAAATSAEGSAGRMRAAAGCALARLAGRRPPSSLGRKAVAFRAWMLAPGRGIHEPAAKAEAAVTPAEAVYTTPRTTTVDTAAAVLEPPLHSLRVHPSVADAPASPAPPAIRGKAMPTRETLLLDVVVGKVFLEERMGRLKKALNLVLCHALRLPFYPRALAGRRPTPSSGCIASNCDCMRKRPQGRLLARDVFNERERECDAEDATCTKGLRVRRLQKRPQAKQSALKRLVLLGAHKQQIRRICVNQRTAHGNAYRAKEMGFPSFAFPRKSGGALQTSPIVHLWWLDGL</sequence>